<accession>A0A5B8RIS9</accession>
<protein>
    <recommendedName>
        <fullName evidence="8">Cytochrome c oxidase assembly protein</fullName>
    </recommendedName>
</protein>
<feature type="transmembrane region" description="Helical" evidence="6">
    <location>
        <begin position="160"/>
        <end position="178"/>
    </location>
</feature>
<sequence length="288" mass="31692">MALFPEILGALAPYEWQPLVTLVVGGALVLFLRGLAAGAGPGFWRVAAFLLGLALMYAVTQTRYDYYAQYVFFIHRLQHLVLHHVAAVLIALANPLPVLAAGTPAGLRERVIRPLWRTRPVQCVYRTLQFPPVAALVFVGLIYFWLIPSIHFDAMLSRDLYALMNWSMAVDGILFWWLALDPRAPGPGHYSVGFGKRCLMLAAVAFPQIVLGAYIVFADSDIYQIYDVCGRPWPISASTDQTIGGALTWIPSAMMSVLGVVIVLAFWHRHERGAAARARNAPASTAST</sequence>
<dbReference type="EMBL" id="MN079162">
    <property type="protein sequence ID" value="QEA06687.1"/>
    <property type="molecule type" value="Genomic_DNA"/>
</dbReference>
<keyword evidence="5 6" id="KW-0472">Membrane</keyword>
<keyword evidence="2" id="KW-1003">Cell membrane</keyword>
<evidence type="ECO:0000256" key="4">
    <source>
        <dbReference type="ARBA" id="ARBA00022989"/>
    </source>
</evidence>
<gene>
    <name evidence="7" type="ORF">KBTEX_03027</name>
</gene>
<dbReference type="Pfam" id="PF09678">
    <property type="entry name" value="Caa3_CtaG"/>
    <property type="match status" value="1"/>
</dbReference>
<evidence type="ECO:0000256" key="3">
    <source>
        <dbReference type="ARBA" id="ARBA00022692"/>
    </source>
</evidence>
<comment type="subcellular location">
    <subcellularLocation>
        <location evidence="1">Cell membrane</location>
        <topology evidence="1">Multi-pass membrane protein</topology>
    </subcellularLocation>
</comment>
<dbReference type="InterPro" id="IPR019108">
    <property type="entry name" value="Caa3_assmbl_CtaG-rel"/>
</dbReference>
<keyword evidence="4 6" id="KW-1133">Transmembrane helix</keyword>
<evidence type="ECO:0008006" key="8">
    <source>
        <dbReference type="Google" id="ProtNLM"/>
    </source>
</evidence>
<feature type="transmembrane region" description="Helical" evidence="6">
    <location>
        <begin position="80"/>
        <end position="107"/>
    </location>
</feature>
<evidence type="ECO:0000313" key="7">
    <source>
        <dbReference type="EMBL" id="QEA06687.1"/>
    </source>
</evidence>
<proteinExistence type="predicted"/>
<feature type="transmembrane region" description="Helical" evidence="6">
    <location>
        <begin position="198"/>
        <end position="217"/>
    </location>
</feature>
<dbReference type="AlphaFoldDB" id="A0A5B8RIS9"/>
<evidence type="ECO:0000256" key="5">
    <source>
        <dbReference type="ARBA" id="ARBA00023136"/>
    </source>
</evidence>
<reference evidence="7" key="1">
    <citation type="submission" date="2019-06" db="EMBL/GenBank/DDBJ databases">
        <authorList>
            <person name="Murdoch R.W."/>
            <person name="Fathepure B."/>
        </authorList>
    </citation>
    <scope>NUCLEOTIDE SEQUENCE</scope>
</reference>
<evidence type="ECO:0000256" key="6">
    <source>
        <dbReference type="SAM" id="Phobius"/>
    </source>
</evidence>
<organism evidence="7">
    <name type="scientific">uncultured organism</name>
    <dbReference type="NCBI Taxonomy" id="155900"/>
    <lineage>
        <taxon>unclassified sequences</taxon>
        <taxon>environmental samples</taxon>
    </lineage>
</organism>
<keyword evidence="3 6" id="KW-0812">Transmembrane</keyword>
<dbReference type="GO" id="GO:0005886">
    <property type="term" value="C:plasma membrane"/>
    <property type="evidence" value="ECO:0007669"/>
    <property type="project" value="UniProtKB-SubCell"/>
</dbReference>
<name>A0A5B8RIS9_9ZZZZ</name>
<evidence type="ECO:0000256" key="1">
    <source>
        <dbReference type="ARBA" id="ARBA00004651"/>
    </source>
</evidence>
<evidence type="ECO:0000256" key="2">
    <source>
        <dbReference type="ARBA" id="ARBA00022475"/>
    </source>
</evidence>
<feature type="transmembrane region" description="Helical" evidence="6">
    <location>
        <begin position="16"/>
        <end position="35"/>
    </location>
</feature>
<feature type="transmembrane region" description="Helical" evidence="6">
    <location>
        <begin position="246"/>
        <end position="267"/>
    </location>
</feature>
<feature type="transmembrane region" description="Helical" evidence="6">
    <location>
        <begin position="128"/>
        <end position="148"/>
    </location>
</feature>
<feature type="transmembrane region" description="Helical" evidence="6">
    <location>
        <begin position="42"/>
        <end position="60"/>
    </location>
</feature>